<proteinExistence type="predicted"/>
<dbReference type="Proteomes" id="UP000016930">
    <property type="component" value="Unassembled WGS sequence"/>
</dbReference>
<keyword evidence="2" id="KW-1185">Reference proteome</keyword>
<gene>
    <name evidence="1" type="ORF">CERSUDRAFT_76901</name>
</gene>
<evidence type="ECO:0000313" key="1">
    <source>
        <dbReference type="EMBL" id="EMD33222.1"/>
    </source>
</evidence>
<reference evidence="1 2" key="1">
    <citation type="journal article" date="2012" name="Proc. Natl. Acad. Sci. U.S.A.">
        <title>Comparative genomics of Ceriporiopsis subvermispora and Phanerochaete chrysosporium provide insight into selective ligninolysis.</title>
        <authorList>
            <person name="Fernandez-Fueyo E."/>
            <person name="Ruiz-Duenas F.J."/>
            <person name="Ferreira P."/>
            <person name="Floudas D."/>
            <person name="Hibbett D.S."/>
            <person name="Canessa P."/>
            <person name="Larrondo L.F."/>
            <person name="James T.Y."/>
            <person name="Seelenfreund D."/>
            <person name="Lobos S."/>
            <person name="Polanco R."/>
            <person name="Tello M."/>
            <person name="Honda Y."/>
            <person name="Watanabe T."/>
            <person name="Watanabe T."/>
            <person name="Ryu J.S."/>
            <person name="Kubicek C.P."/>
            <person name="Schmoll M."/>
            <person name="Gaskell J."/>
            <person name="Hammel K.E."/>
            <person name="St John F.J."/>
            <person name="Vanden Wymelenberg A."/>
            <person name="Sabat G."/>
            <person name="Splinter BonDurant S."/>
            <person name="Syed K."/>
            <person name="Yadav J.S."/>
            <person name="Doddapaneni H."/>
            <person name="Subramanian V."/>
            <person name="Lavin J.L."/>
            <person name="Oguiza J.A."/>
            <person name="Perez G."/>
            <person name="Pisabarro A.G."/>
            <person name="Ramirez L."/>
            <person name="Santoyo F."/>
            <person name="Master E."/>
            <person name="Coutinho P.M."/>
            <person name="Henrissat B."/>
            <person name="Lombard V."/>
            <person name="Magnuson J.K."/>
            <person name="Kuees U."/>
            <person name="Hori C."/>
            <person name="Igarashi K."/>
            <person name="Samejima M."/>
            <person name="Held B.W."/>
            <person name="Barry K.W."/>
            <person name="LaButti K.M."/>
            <person name="Lapidus A."/>
            <person name="Lindquist E.A."/>
            <person name="Lucas S.M."/>
            <person name="Riley R."/>
            <person name="Salamov A.A."/>
            <person name="Hoffmeister D."/>
            <person name="Schwenk D."/>
            <person name="Hadar Y."/>
            <person name="Yarden O."/>
            <person name="de Vries R.P."/>
            <person name="Wiebenga A."/>
            <person name="Stenlid J."/>
            <person name="Eastwood D."/>
            <person name="Grigoriev I.V."/>
            <person name="Berka R.M."/>
            <person name="Blanchette R.A."/>
            <person name="Kersten P."/>
            <person name="Martinez A.T."/>
            <person name="Vicuna R."/>
            <person name="Cullen D."/>
        </authorList>
    </citation>
    <scope>NUCLEOTIDE SEQUENCE [LARGE SCALE GENOMIC DNA]</scope>
    <source>
        <strain evidence="1 2">B</strain>
    </source>
</reference>
<dbReference type="HOGENOM" id="CLU_894282_0_0_1"/>
<dbReference type="AlphaFoldDB" id="M2R4T4"/>
<evidence type="ECO:0000313" key="2">
    <source>
        <dbReference type="Proteomes" id="UP000016930"/>
    </source>
</evidence>
<protein>
    <submittedName>
        <fullName evidence="1">Uncharacterized protein</fullName>
    </submittedName>
</protein>
<name>M2R4T4_CERS8</name>
<dbReference type="EMBL" id="KB445807">
    <property type="protein sequence ID" value="EMD33222.1"/>
    <property type="molecule type" value="Genomic_DNA"/>
</dbReference>
<accession>M2R4T4</accession>
<organism evidence="1 2">
    <name type="scientific">Ceriporiopsis subvermispora (strain B)</name>
    <name type="common">White-rot fungus</name>
    <name type="synonym">Gelatoporia subvermispora</name>
    <dbReference type="NCBI Taxonomy" id="914234"/>
    <lineage>
        <taxon>Eukaryota</taxon>
        <taxon>Fungi</taxon>
        <taxon>Dikarya</taxon>
        <taxon>Basidiomycota</taxon>
        <taxon>Agaricomycotina</taxon>
        <taxon>Agaricomycetes</taxon>
        <taxon>Polyporales</taxon>
        <taxon>Gelatoporiaceae</taxon>
        <taxon>Gelatoporia</taxon>
    </lineage>
</organism>
<sequence>MKLSGRARVSIACTAYWMPFAAALPVLALHDKVLVIFRFCSRVRRDSPVPQAPAVANLDIYPRGNSHRALVGTLVISPLVSGLCRSSRVFSPYVQGRACSPRDLAVLGLKRRAAATRAGAANLAICSVIGQPLGIAFEHRTSDDGRSSAYWLGYAPCAPGAEAGRLHRFLLKSNCDVRIQRRSHPTNLQAREHIKSADSKYAYAATSYVVPVTGVAGSVDLLLATGRTLRQRGHTQCDGRWPRWLATAKLTAHRPWSVACAWEGRIYPLARTTCDKLSVLRAVNTAKATGDVNHKISAQRTTAHHNGNLAR</sequence>